<dbReference type="Pfam" id="PF16065">
    <property type="entry name" value="DUF4807"/>
    <property type="match status" value="1"/>
</dbReference>
<evidence type="ECO:0000313" key="2">
    <source>
        <dbReference type="EMBL" id="KAG5179420.1"/>
    </source>
</evidence>
<protein>
    <submittedName>
        <fullName evidence="2">Uncharacterized protein</fullName>
    </submittedName>
</protein>
<dbReference type="EMBL" id="JAFCMP010000468">
    <property type="protein sequence ID" value="KAG5179420.1"/>
    <property type="molecule type" value="Genomic_DNA"/>
</dbReference>
<proteinExistence type="predicted"/>
<name>A0A835YTQ5_9STRA</name>
<evidence type="ECO:0000313" key="3">
    <source>
        <dbReference type="Proteomes" id="UP000664859"/>
    </source>
</evidence>
<keyword evidence="3" id="KW-1185">Reference proteome</keyword>
<dbReference type="Proteomes" id="UP000664859">
    <property type="component" value="Unassembled WGS sequence"/>
</dbReference>
<gene>
    <name evidence="2" type="ORF">JKP88DRAFT_326897</name>
</gene>
<dbReference type="AlphaFoldDB" id="A0A835YTQ5"/>
<sequence length="399" mass="41215">MGVTVARVKRRRVVVESVIGFALAEELLGLRDAAATYSDSDNGDDEDDAQGRAAADAPVSRLARGLYSAASWSGAASSGSGGAAAAGAQRRGSRGDSCCRGEGGGHVVVSWCQQGAGGWQAALLAPAAADADAAADARGGADGGGGGRGALLVDVELICAPLATMAPDMAWARRLNAWNAQRVRLTQANAVLSTLGGGRFLCRQVGHAMVLARAQQAVAAKMGDDTLRGKCRVNEAYGMVWLGRYADAKAAIKRQKALAQLRGDQELLAFASTTLLLHARGLASVTVMTHLLLYRGAIAVLTALAQLRGDQELLAFASTALAYCVRAKRANRALHLRRGVPLGLVPEGEGAVRGSDAPMPDRLHDDYHRIRALDGGAAKVVDAVTDAPVEELAAVLAAP</sequence>
<organism evidence="2 3">
    <name type="scientific">Tribonema minus</name>
    <dbReference type="NCBI Taxonomy" id="303371"/>
    <lineage>
        <taxon>Eukaryota</taxon>
        <taxon>Sar</taxon>
        <taxon>Stramenopiles</taxon>
        <taxon>Ochrophyta</taxon>
        <taxon>PX clade</taxon>
        <taxon>Xanthophyceae</taxon>
        <taxon>Tribonematales</taxon>
        <taxon>Tribonemataceae</taxon>
        <taxon>Tribonema</taxon>
    </lineage>
</organism>
<reference evidence="2" key="1">
    <citation type="submission" date="2021-02" db="EMBL/GenBank/DDBJ databases">
        <title>First Annotated Genome of the Yellow-green Alga Tribonema minus.</title>
        <authorList>
            <person name="Mahan K.M."/>
        </authorList>
    </citation>
    <scope>NUCLEOTIDE SEQUENCE</scope>
    <source>
        <strain evidence="2">UTEX B ZZ1240</strain>
    </source>
</reference>
<feature type="region of interest" description="Disordered" evidence="1">
    <location>
        <begin position="73"/>
        <end position="97"/>
    </location>
</feature>
<dbReference type="InterPro" id="IPR032072">
    <property type="entry name" value="DUF4807"/>
</dbReference>
<dbReference type="OrthoDB" id="121932at2759"/>
<evidence type="ECO:0000256" key="1">
    <source>
        <dbReference type="SAM" id="MobiDB-lite"/>
    </source>
</evidence>
<comment type="caution">
    <text evidence="2">The sequence shown here is derived from an EMBL/GenBank/DDBJ whole genome shotgun (WGS) entry which is preliminary data.</text>
</comment>
<accession>A0A835YTQ5</accession>